<evidence type="ECO:0000256" key="4">
    <source>
        <dbReference type="ARBA" id="ARBA00022656"/>
    </source>
</evidence>
<dbReference type="SUPFAM" id="SSF51120">
    <property type="entry name" value="beta-Roll"/>
    <property type="match status" value="2"/>
</dbReference>
<gene>
    <name evidence="10" type="ORF">SSE37_24779</name>
</gene>
<dbReference type="InterPro" id="IPR050557">
    <property type="entry name" value="RTX_toxin/Mannuronan_C5-epim"/>
</dbReference>
<keyword evidence="6" id="KW-0843">Virulence</keyword>
<accession>A3K151</accession>
<evidence type="ECO:0000313" key="10">
    <source>
        <dbReference type="EMBL" id="EBA09516.1"/>
    </source>
</evidence>
<protein>
    <submittedName>
        <fullName evidence="10">Type I secretion target repeat protein</fullName>
    </submittedName>
</protein>
<dbReference type="GO" id="GO:0005576">
    <property type="term" value="C:extracellular region"/>
    <property type="evidence" value="ECO:0007669"/>
    <property type="project" value="UniProtKB-SubCell"/>
</dbReference>
<dbReference type="GO" id="GO:0090729">
    <property type="term" value="F:toxin activity"/>
    <property type="evidence" value="ECO:0007669"/>
    <property type="project" value="UniProtKB-KW"/>
</dbReference>
<sequence>MNPQGVIPTSGSFTWSGPSTYNATATITDNEAGVQGYTLDDDSAGDETAFGTATTTSGTSTNVNMDAELVWTVTDSVTGQTFQVAQLEIEGGGADGYYTLSEQPMVAGRTYTVSAYDSNPNVAAGDIAFSFRDYTNGVIEGTSGDDSIDPAFLDIHGESPDDTTGIDADSIAAGAGNDTVVAGWGNDTVLGEDGADLIYGDYGSYTSDNIAGDLNWSQQGPSGTNLAGGFTQDTGNIDVTLGFTGTGNNNPTFEVDTSQSQYSQADEGFSGTSSLYLFGQGDGATSRTTMTFGRSAGASVEDEVVNVSFRINDIDWGANNHTDQITINAYDADGTPVAVTITAGSTDTVSGNTITAGTVAEATGDAGGSALIEIAGPVTTVEIIYGNLQSNTQGIWVTDVQFEAVPIAQGDDSLSGGTGNDTIYGEAGNDTLDGGADDDSLTGGEGTDSLLGGSGNDTLEGGAGADVLSGGSGLDFASYASSDAGVTVDLATNTFSGGDATGDTNGGGLDGIIGSAFDDSLTGYDAQGTDPEGIWTNVIYGGGGNDTIDGLGGDDSLYGEDGNDSVDGGYGNDHVSGGTGNDTLSGGAGVDTLDGGSEDDVLAGGEGADSIAGGAGNDLIHAAQGDTIDAGGGDDTITLVDLAEAGSAAIFIEGSTTGQSGGDTLNLNGVADRGTMQITSDVDGELTGTVRMYDGTLVSFSNIDQVICYTPGTRILTTAGYRAVETLRPGDLIVTRDDGPQPLRWIGESRRLARGKMAPVRLAPHTLPTDPSLRDPRPLLVSPQHRLLIEGFEAELLFGEDEVFAAATHLVGTQGVTRQEGQEVTYIHLALDRHQVIWAEGVASESFFIGPQALLGLAPDQRAGLMEVFPQLTAGTDWYGATARPCLKRHETAMLLKEMSQSLRQAA</sequence>
<feature type="region of interest" description="Disordered" evidence="8">
    <location>
        <begin position="413"/>
        <end position="456"/>
    </location>
</feature>
<dbReference type="PRINTS" id="PR01488">
    <property type="entry name" value="RTXTOXINA"/>
</dbReference>
<proteinExistence type="predicted"/>
<dbReference type="SUPFAM" id="SSF51294">
    <property type="entry name" value="Hedgehog/intein (Hint) domain"/>
    <property type="match status" value="1"/>
</dbReference>
<comment type="caution">
    <text evidence="10">The sequence shown here is derived from an EMBL/GenBank/DDBJ whole genome shotgun (WGS) entry which is preliminary data.</text>
</comment>
<dbReference type="InterPro" id="IPR011049">
    <property type="entry name" value="Serralysin-like_metalloprot_C"/>
</dbReference>
<dbReference type="PANTHER" id="PTHR38340">
    <property type="entry name" value="S-LAYER PROTEIN"/>
    <property type="match status" value="1"/>
</dbReference>
<feature type="region of interest" description="Disordered" evidence="8">
    <location>
        <begin position="558"/>
        <end position="608"/>
    </location>
</feature>
<dbReference type="GO" id="GO:0016020">
    <property type="term" value="C:membrane"/>
    <property type="evidence" value="ECO:0007669"/>
    <property type="project" value="UniProtKB-SubCell"/>
</dbReference>
<name>A3K151_SAGS3</name>
<dbReference type="Proteomes" id="UP000005713">
    <property type="component" value="Unassembled WGS sequence"/>
</dbReference>
<dbReference type="GO" id="GO:0005509">
    <property type="term" value="F:calcium ion binding"/>
    <property type="evidence" value="ECO:0007669"/>
    <property type="project" value="InterPro"/>
</dbReference>
<keyword evidence="3" id="KW-0964">Secreted</keyword>
<evidence type="ECO:0000256" key="2">
    <source>
        <dbReference type="ARBA" id="ARBA00004613"/>
    </source>
</evidence>
<keyword evidence="5" id="KW-0677">Repeat</keyword>
<dbReference type="eggNOG" id="COG2931">
    <property type="taxonomic scope" value="Bacteria"/>
</dbReference>
<dbReference type="InterPro" id="IPR018511">
    <property type="entry name" value="Hemolysin-typ_Ca-bd_CS"/>
</dbReference>
<dbReference type="PANTHER" id="PTHR38340:SF1">
    <property type="entry name" value="S-LAYER PROTEIN"/>
    <property type="match status" value="1"/>
</dbReference>
<evidence type="ECO:0000313" key="11">
    <source>
        <dbReference type="Proteomes" id="UP000005713"/>
    </source>
</evidence>
<keyword evidence="7" id="KW-0472">Membrane</keyword>
<evidence type="ECO:0000259" key="9">
    <source>
        <dbReference type="Pfam" id="PF13403"/>
    </source>
</evidence>
<dbReference type="InterPro" id="IPR036844">
    <property type="entry name" value="Hint_dom_sf"/>
</dbReference>
<evidence type="ECO:0000256" key="7">
    <source>
        <dbReference type="ARBA" id="ARBA00023136"/>
    </source>
</evidence>
<keyword evidence="11" id="KW-1185">Reference proteome</keyword>
<dbReference type="InterPro" id="IPR001343">
    <property type="entry name" value="Hemolysn_Ca-bd"/>
</dbReference>
<evidence type="ECO:0000256" key="6">
    <source>
        <dbReference type="ARBA" id="ARBA00023026"/>
    </source>
</evidence>
<dbReference type="PROSITE" id="PS00330">
    <property type="entry name" value="HEMOLYSIN_CALCIUM"/>
    <property type="match status" value="4"/>
</dbReference>
<dbReference type="EMBL" id="AAYA01000003">
    <property type="protein sequence ID" value="EBA09516.1"/>
    <property type="molecule type" value="Genomic_DNA"/>
</dbReference>
<dbReference type="InterPro" id="IPR003995">
    <property type="entry name" value="RTX_toxin_determinant-A"/>
</dbReference>
<evidence type="ECO:0000256" key="3">
    <source>
        <dbReference type="ARBA" id="ARBA00022525"/>
    </source>
</evidence>
<comment type="subcellular location">
    <subcellularLocation>
        <location evidence="1">Membrane</location>
    </subcellularLocation>
    <subcellularLocation>
        <location evidence="2">Secreted</location>
    </subcellularLocation>
</comment>
<evidence type="ECO:0000256" key="5">
    <source>
        <dbReference type="ARBA" id="ARBA00022737"/>
    </source>
</evidence>
<dbReference type="Pfam" id="PF13403">
    <property type="entry name" value="Hint_2"/>
    <property type="match status" value="1"/>
</dbReference>
<dbReference type="PRINTS" id="PR00313">
    <property type="entry name" value="CABNDNGRPT"/>
</dbReference>
<organism evidence="10 11">
    <name type="scientific">Sagittula stellata (strain ATCC 700073 / DSM 11524 / E-37)</name>
    <dbReference type="NCBI Taxonomy" id="388399"/>
    <lineage>
        <taxon>Bacteria</taxon>
        <taxon>Pseudomonadati</taxon>
        <taxon>Pseudomonadota</taxon>
        <taxon>Alphaproteobacteria</taxon>
        <taxon>Rhodobacterales</taxon>
        <taxon>Roseobacteraceae</taxon>
        <taxon>Sagittula</taxon>
    </lineage>
</organism>
<dbReference type="Gene3D" id="2.150.10.10">
    <property type="entry name" value="Serralysin-like metalloprotease, C-terminal"/>
    <property type="match status" value="3"/>
</dbReference>
<feature type="domain" description="Hedgehog/Intein (Hint)" evidence="9">
    <location>
        <begin position="707"/>
        <end position="850"/>
    </location>
</feature>
<keyword evidence="4" id="KW-0800">Toxin</keyword>
<evidence type="ECO:0000256" key="1">
    <source>
        <dbReference type="ARBA" id="ARBA00004370"/>
    </source>
</evidence>
<dbReference type="AlphaFoldDB" id="A3K151"/>
<reference evidence="10 11" key="1">
    <citation type="submission" date="2006-06" db="EMBL/GenBank/DDBJ databases">
        <authorList>
            <person name="Moran M.A."/>
            <person name="Ferriera S."/>
            <person name="Johnson J."/>
            <person name="Kravitz S."/>
            <person name="Beeson K."/>
            <person name="Sutton G."/>
            <person name="Rogers Y.-H."/>
            <person name="Friedman R."/>
            <person name="Frazier M."/>
            <person name="Venter J.C."/>
        </authorList>
    </citation>
    <scope>NUCLEOTIDE SEQUENCE [LARGE SCALE GENOMIC DNA]</scope>
    <source>
        <strain evidence="10 11">E-37</strain>
    </source>
</reference>
<evidence type="ECO:0000256" key="8">
    <source>
        <dbReference type="SAM" id="MobiDB-lite"/>
    </source>
</evidence>
<dbReference type="InterPro" id="IPR028992">
    <property type="entry name" value="Hedgehog/Intein_dom"/>
</dbReference>
<dbReference type="Pfam" id="PF00353">
    <property type="entry name" value="HemolysinCabind"/>
    <property type="match status" value="6"/>
</dbReference>